<name>A0A3R5UUT0_ORNRH</name>
<dbReference type="Proteomes" id="UP000287701">
    <property type="component" value="Chromosome"/>
</dbReference>
<dbReference type="InterPro" id="IPR023997">
    <property type="entry name" value="TonB-dep_OMP_SusC/RagA_CS"/>
</dbReference>
<dbReference type="Gene3D" id="2.40.170.20">
    <property type="entry name" value="TonB-dependent receptor, beta-barrel domain"/>
    <property type="match status" value="1"/>
</dbReference>
<dbReference type="EMBL" id="CP035107">
    <property type="protein sequence ID" value="QAR30994.1"/>
    <property type="molecule type" value="Genomic_DNA"/>
</dbReference>
<dbReference type="NCBIfam" id="TIGR04056">
    <property type="entry name" value="OMP_RagA_SusC"/>
    <property type="match status" value="1"/>
</dbReference>
<dbReference type="OrthoDB" id="9768177at2"/>
<dbReference type="Pfam" id="PF13620">
    <property type="entry name" value="CarboxypepD_reg"/>
    <property type="match status" value="1"/>
</dbReference>
<dbReference type="NCBIfam" id="TIGR04057">
    <property type="entry name" value="SusC_RagA_signa"/>
    <property type="match status" value="1"/>
</dbReference>
<dbReference type="InterPro" id="IPR037066">
    <property type="entry name" value="Plug_dom_sf"/>
</dbReference>
<dbReference type="InterPro" id="IPR036942">
    <property type="entry name" value="Beta-barrel_TonB_sf"/>
</dbReference>
<keyword evidence="3 7" id="KW-1134">Transmembrane beta strand</keyword>
<evidence type="ECO:0000313" key="10">
    <source>
        <dbReference type="EMBL" id="QAR30994.1"/>
    </source>
</evidence>
<dbReference type="InterPro" id="IPR039426">
    <property type="entry name" value="TonB-dep_rcpt-like"/>
</dbReference>
<keyword evidence="4 7" id="KW-0812">Transmembrane</keyword>
<dbReference type="InterPro" id="IPR008969">
    <property type="entry name" value="CarboxyPept-like_regulatory"/>
</dbReference>
<feature type="chain" id="PRO_5018707596" evidence="8">
    <location>
        <begin position="19"/>
        <end position="1111"/>
    </location>
</feature>
<dbReference type="SUPFAM" id="SSF49464">
    <property type="entry name" value="Carboxypeptidase regulatory domain-like"/>
    <property type="match status" value="1"/>
</dbReference>
<dbReference type="InterPro" id="IPR012910">
    <property type="entry name" value="Plug_dom"/>
</dbReference>
<comment type="subcellular location">
    <subcellularLocation>
        <location evidence="1 7">Cell outer membrane</location>
        <topology evidence="1 7">Multi-pass membrane protein</topology>
    </subcellularLocation>
</comment>
<comment type="similarity">
    <text evidence="7">Belongs to the TonB-dependent receptor family.</text>
</comment>
<dbReference type="PROSITE" id="PS52016">
    <property type="entry name" value="TONB_DEPENDENT_REC_3"/>
    <property type="match status" value="1"/>
</dbReference>
<dbReference type="AlphaFoldDB" id="A0A3R5UUT0"/>
<feature type="domain" description="TonB-dependent receptor plug" evidence="9">
    <location>
        <begin position="128"/>
        <end position="253"/>
    </location>
</feature>
<dbReference type="InterPro" id="IPR023996">
    <property type="entry name" value="TonB-dep_OMP_SusC/RagA"/>
</dbReference>
<organism evidence="10 11">
    <name type="scientific">Ornithobacterium rhinotracheale</name>
    <dbReference type="NCBI Taxonomy" id="28251"/>
    <lineage>
        <taxon>Bacteria</taxon>
        <taxon>Pseudomonadati</taxon>
        <taxon>Bacteroidota</taxon>
        <taxon>Flavobacteriia</taxon>
        <taxon>Flavobacteriales</taxon>
        <taxon>Weeksellaceae</taxon>
        <taxon>Ornithobacterium</taxon>
    </lineage>
</organism>
<evidence type="ECO:0000256" key="2">
    <source>
        <dbReference type="ARBA" id="ARBA00022448"/>
    </source>
</evidence>
<gene>
    <name evidence="10" type="ORF">EQP59_06405</name>
</gene>
<reference evidence="10 11" key="1">
    <citation type="submission" date="2019-01" db="EMBL/GenBank/DDBJ databases">
        <title>Whole Genome of Ornithobacterium rhinotracheale FARPER-174b.</title>
        <authorList>
            <person name="Tataje-Lavanda L.A."/>
            <person name="Montalvan A."/>
            <person name="Montesinos R."/>
            <person name="Zimic M."/>
            <person name="Fernandez-Sanchez M."/>
            <person name="Fernandez-Diaz M."/>
        </authorList>
    </citation>
    <scope>NUCLEOTIDE SEQUENCE [LARGE SCALE GENOMIC DNA]</scope>
    <source>
        <strain evidence="10 11">FARPER-174b</strain>
    </source>
</reference>
<protein>
    <submittedName>
        <fullName evidence="10">SusC/RagA family TonB-linked outer membrane protein</fullName>
    </submittedName>
</protein>
<keyword evidence="6 7" id="KW-0998">Cell outer membrane</keyword>
<dbReference type="GO" id="GO:0009279">
    <property type="term" value="C:cell outer membrane"/>
    <property type="evidence" value="ECO:0007669"/>
    <property type="project" value="UniProtKB-SubCell"/>
</dbReference>
<accession>A0A3R5UUT0</accession>
<evidence type="ECO:0000256" key="7">
    <source>
        <dbReference type="PROSITE-ProRule" id="PRU01360"/>
    </source>
</evidence>
<keyword evidence="5 7" id="KW-0472">Membrane</keyword>
<proteinExistence type="inferred from homology"/>
<keyword evidence="2 7" id="KW-0813">Transport</keyword>
<evidence type="ECO:0000256" key="5">
    <source>
        <dbReference type="ARBA" id="ARBA00023136"/>
    </source>
</evidence>
<sequence>MKKIILPVAIVLPMVLYAQNRTISGTVKDKEGYPVVGASVYVPNSVVGEKVTDGTISNNALGTITDDHGNFNLEVPKSAKKLTFGYDGFDTETIDLTSKSVYHVVLRSVFDDLNLKEVVATGYQKIEKRKLTSSVVDISMDKINQKGVSSVDQMLQGQAAGVSITPQTGSPGQLSSIQIRGNSSLNGVKDPLWVIDGVPMEGNDVPNLKDKNNLDDLRNYSIAGLNPDDIESITILKDASATSIYGARAANGVINVVTKRGKKGNLNINITANTFINFMPDFNRINLLDTNEKVDFELSLAKRKDLSFRSGNGNVARIISAANELDNYKNGKGLSAETLAKINALRNNQIDWWKELYRTSINQQYSASISGGGDRNNYYFSLGYYDEKASLQQVGFKRFNLTLKDDFKINDKIKLGVSILGASIIQNKYLTDAGAFTNPNYYSRVVNPYQLIYNADGSYAYDENINPNLRTDSDFVKFNIIEERENTQNTLKTLQMMSNFDLEYKITKGITFNSLLGLQVERNRSEKYANENSYYNRAYVAGTRYYDSSTKTNKYWLPLGGILKNSSTDFFNYMWRNSLNLEKKIGKSELSGLAGIEIRKDKKEIINTNTFGYNDRNLNNIPVIFRNSSDALDENYRPFKNLEYENAYVSFFGTASYTYDNRYTVFGSLRYDGSNLFGVDPKYKYLPIWSVAGAWNVSNEAFFEPAKEVISNLRLRTSYGFQGNIDKSTSPFVVGNYSTASITQGNTENTIVVLSPPNDKLRWEKTENLGFGLDLGLFRNRVNLVLDWYDRKSTDLITLKNLPQETGFTSTSINYGSITNRGFEIGINTTNISTEDFRWTTSFNISTNKNELISAQPSPNQKRPLGLNKPNDAIWTVPFAGLDKNGLPVFEKDGKIVSTNDFFALEDPYAAFMPGYFVQSNLNETQRLALFQYQGYNSPKWFGGLSNNFSYKNFEFGISGTFVIKKTVLAQPSYNFTQVDPGQNYQNEILNAWSPENTGSNLPRIIGRDTPEAGNAYNWFGGVDDMNTYYAFQNLAKDMSYFRFTSIRLAYDFPKEWVKQAGISNVKFTVEGRNLFVISNGHKNYFDPETYGSIYAQPIQKSVTVGFNLQF</sequence>
<evidence type="ECO:0000256" key="3">
    <source>
        <dbReference type="ARBA" id="ARBA00022452"/>
    </source>
</evidence>
<dbReference type="RefSeq" id="WP_128501450.1">
    <property type="nucleotide sequence ID" value="NZ_CP035107.1"/>
</dbReference>
<evidence type="ECO:0000259" key="9">
    <source>
        <dbReference type="Pfam" id="PF07715"/>
    </source>
</evidence>
<dbReference type="Gene3D" id="2.170.130.10">
    <property type="entry name" value="TonB-dependent receptor, plug domain"/>
    <property type="match status" value="1"/>
</dbReference>
<evidence type="ECO:0000256" key="6">
    <source>
        <dbReference type="ARBA" id="ARBA00023237"/>
    </source>
</evidence>
<evidence type="ECO:0000256" key="8">
    <source>
        <dbReference type="SAM" id="SignalP"/>
    </source>
</evidence>
<dbReference type="SUPFAM" id="SSF56935">
    <property type="entry name" value="Porins"/>
    <property type="match status" value="1"/>
</dbReference>
<dbReference type="Pfam" id="PF07715">
    <property type="entry name" value="Plug"/>
    <property type="match status" value="1"/>
</dbReference>
<evidence type="ECO:0000256" key="4">
    <source>
        <dbReference type="ARBA" id="ARBA00022692"/>
    </source>
</evidence>
<evidence type="ECO:0000313" key="11">
    <source>
        <dbReference type="Proteomes" id="UP000287701"/>
    </source>
</evidence>
<dbReference type="Gene3D" id="2.60.40.1120">
    <property type="entry name" value="Carboxypeptidase-like, regulatory domain"/>
    <property type="match status" value="1"/>
</dbReference>
<evidence type="ECO:0000256" key="1">
    <source>
        <dbReference type="ARBA" id="ARBA00004571"/>
    </source>
</evidence>
<keyword evidence="8" id="KW-0732">Signal</keyword>
<feature type="signal peptide" evidence="8">
    <location>
        <begin position="1"/>
        <end position="18"/>
    </location>
</feature>